<keyword evidence="1" id="KW-0472">Membrane</keyword>
<dbReference type="Proteomes" id="UP000232323">
    <property type="component" value="Unassembled WGS sequence"/>
</dbReference>
<reference evidence="2 3" key="1">
    <citation type="submission" date="2017-08" db="EMBL/GenBank/DDBJ databases">
        <title>Acidophilic green algal genome provides insights into adaptation to an acidic environment.</title>
        <authorList>
            <person name="Hirooka S."/>
            <person name="Hirose Y."/>
            <person name="Kanesaki Y."/>
            <person name="Higuchi S."/>
            <person name="Fujiwara T."/>
            <person name="Onuma R."/>
            <person name="Era A."/>
            <person name="Ohbayashi R."/>
            <person name="Uzuka A."/>
            <person name="Nozaki H."/>
            <person name="Yoshikawa H."/>
            <person name="Miyagishima S.Y."/>
        </authorList>
    </citation>
    <scope>NUCLEOTIDE SEQUENCE [LARGE SCALE GENOMIC DNA]</scope>
    <source>
        <strain evidence="2 3">NIES-2499</strain>
    </source>
</reference>
<keyword evidence="1" id="KW-1133">Transmembrane helix</keyword>
<dbReference type="InterPro" id="IPR018687">
    <property type="entry name" value="DUF2177_membr"/>
</dbReference>
<gene>
    <name evidence="2" type="ORF">CEUSTIGMA_g4150.t1</name>
</gene>
<feature type="transmembrane region" description="Helical" evidence="1">
    <location>
        <begin position="114"/>
        <end position="140"/>
    </location>
</feature>
<organism evidence="2 3">
    <name type="scientific">Chlamydomonas eustigma</name>
    <dbReference type="NCBI Taxonomy" id="1157962"/>
    <lineage>
        <taxon>Eukaryota</taxon>
        <taxon>Viridiplantae</taxon>
        <taxon>Chlorophyta</taxon>
        <taxon>core chlorophytes</taxon>
        <taxon>Chlorophyceae</taxon>
        <taxon>CS clade</taxon>
        <taxon>Chlamydomonadales</taxon>
        <taxon>Chlamydomonadaceae</taxon>
        <taxon>Chlamydomonas</taxon>
    </lineage>
</organism>
<proteinExistence type="predicted"/>
<evidence type="ECO:0000256" key="1">
    <source>
        <dbReference type="SAM" id="Phobius"/>
    </source>
</evidence>
<keyword evidence="3" id="KW-1185">Reference proteome</keyword>
<protein>
    <recommendedName>
        <fullName evidence="4">DUF2177 domain-containing protein</fullName>
    </recommendedName>
</protein>
<dbReference type="AlphaFoldDB" id="A0A250X0S9"/>
<accession>A0A250X0S9</accession>
<evidence type="ECO:0008006" key="4">
    <source>
        <dbReference type="Google" id="ProtNLM"/>
    </source>
</evidence>
<feature type="transmembrane region" description="Helical" evidence="1">
    <location>
        <begin position="20"/>
        <end position="40"/>
    </location>
</feature>
<dbReference type="OrthoDB" id="530197at2759"/>
<dbReference type="Pfam" id="PF09945">
    <property type="entry name" value="DUF2177"/>
    <property type="match status" value="1"/>
</dbReference>
<keyword evidence="1" id="KW-0812">Transmembrane</keyword>
<name>A0A250X0S9_9CHLO</name>
<evidence type="ECO:0000313" key="2">
    <source>
        <dbReference type="EMBL" id="GAX76704.1"/>
    </source>
</evidence>
<comment type="caution">
    <text evidence="2">The sequence shown here is derived from an EMBL/GenBank/DDBJ whole genome shotgun (WGS) entry which is preliminary data.</text>
</comment>
<dbReference type="EMBL" id="BEGY01000019">
    <property type="protein sequence ID" value="GAX76704.1"/>
    <property type="molecule type" value="Genomic_DNA"/>
</dbReference>
<feature type="transmembrane region" description="Helical" evidence="1">
    <location>
        <begin position="60"/>
        <end position="79"/>
    </location>
</feature>
<evidence type="ECO:0000313" key="3">
    <source>
        <dbReference type="Proteomes" id="UP000232323"/>
    </source>
</evidence>
<sequence length="153" mass="16533">MSNTYIPLDEMQLPLWKCLLFIYAPALLLFVLLDGVFIALVAGPMFKAALGDMLRPTPDLIAGLLAWAAIVGMVFHFALPKSTTFQTAFVKGLSVGLGLYSTYELTNMSIITTWSWAIVASDIAWGSFACGVTCVVMLLLQGWAGGSRKGHVL</sequence>